<evidence type="ECO:0000313" key="9">
    <source>
        <dbReference type="Proteomes" id="UP000215043"/>
    </source>
</evidence>
<evidence type="ECO:0000313" key="8">
    <source>
        <dbReference type="Proteomes" id="UP000029737"/>
    </source>
</evidence>
<dbReference type="PANTHER" id="PTHR42847:SF4">
    <property type="entry name" value="ALKANESULFONATE MONOOXYGENASE-RELATED"/>
    <property type="match status" value="1"/>
</dbReference>
<organism evidence="6 9">
    <name type="scientific">Actinopolyspora erythraea</name>
    <dbReference type="NCBI Taxonomy" id="414996"/>
    <lineage>
        <taxon>Bacteria</taxon>
        <taxon>Bacillati</taxon>
        <taxon>Actinomycetota</taxon>
        <taxon>Actinomycetes</taxon>
        <taxon>Actinopolysporales</taxon>
        <taxon>Actinopolysporaceae</taxon>
        <taxon>Actinopolyspora</taxon>
    </lineage>
</organism>
<keyword evidence="4" id="KW-0503">Monooxygenase</keyword>
<evidence type="ECO:0000256" key="4">
    <source>
        <dbReference type="ARBA" id="ARBA00023033"/>
    </source>
</evidence>
<dbReference type="OrthoDB" id="5729035at2"/>
<reference evidence="7 8" key="1">
    <citation type="journal article" date="2014" name="PLoS ONE">
        <title>Identification and Characterization of a New Erythromycin Biosynthetic Gene Cluster in Actinopolyspora erythraea YIM90600, a Novel Erythronolide-Producing Halophilic Actinomycete Isolated from Salt Field.</title>
        <authorList>
            <person name="Chen D."/>
            <person name="Feng J."/>
            <person name="Huang L."/>
            <person name="Zhang Q."/>
            <person name="Wu J."/>
            <person name="Zhu X."/>
            <person name="Duan Y."/>
            <person name="Xu Z."/>
        </authorList>
    </citation>
    <scope>NUCLEOTIDE SEQUENCE [LARGE SCALE GENOMIC DNA]</scope>
    <source>
        <strain evidence="7 8">YIM90600</strain>
    </source>
</reference>
<dbReference type="Pfam" id="PF00296">
    <property type="entry name" value="Bac_luciferase"/>
    <property type="match status" value="1"/>
</dbReference>
<gene>
    <name evidence="6" type="ORF">CDG81_13720</name>
    <name evidence="7" type="ORF">IL38_16095</name>
</gene>
<keyword evidence="8" id="KW-1185">Reference proteome</keyword>
<dbReference type="InterPro" id="IPR022526">
    <property type="entry name" value="F420_Rv3093c"/>
</dbReference>
<dbReference type="SUPFAM" id="SSF51679">
    <property type="entry name" value="Bacterial luciferase-like"/>
    <property type="match status" value="1"/>
</dbReference>
<dbReference type="InterPro" id="IPR036661">
    <property type="entry name" value="Luciferase-like_sf"/>
</dbReference>
<evidence type="ECO:0000256" key="3">
    <source>
        <dbReference type="ARBA" id="ARBA00023002"/>
    </source>
</evidence>
<evidence type="ECO:0000256" key="2">
    <source>
        <dbReference type="ARBA" id="ARBA00022643"/>
    </source>
</evidence>
<dbReference type="EMBL" id="JPMV01000028">
    <property type="protein sequence ID" value="KGI80649.1"/>
    <property type="molecule type" value="Genomic_DNA"/>
</dbReference>
<accession>A0A099D3M8</accession>
<dbReference type="InterPro" id="IPR011251">
    <property type="entry name" value="Luciferase-like_dom"/>
</dbReference>
<dbReference type="EMBL" id="CP022752">
    <property type="protein sequence ID" value="ASU81103.1"/>
    <property type="molecule type" value="Genomic_DNA"/>
</dbReference>
<keyword evidence="1" id="KW-0285">Flavoprotein</keyword>
<dbReference type="InterPro" id="IPR050172">
    <property type="entry name" value="SsuD_RutA_monooxygenase"/>
</dbReference>
<dbReference type="GO" id="GO:0046306">
    <property type="term" value="P:alkanesulfonate catabolic process"/>
    <property type="evidence" value="ECO:0007669"/>
    <property type="project" value="TreeGrafter"/>
</dbReference>
<dbReference type="Gene3D" id="3.20.20.30">
    <property type="entry name" value="Luciferase-like domain"/>
    <property type="match status" value="1"/>
</dbReference>
<dbReference type="Proteomes" id="UP000215043">
    <property type="component" value="Chromosome"/>
</dbReference>
<keyword evidence="2" id="KW-0288">FMN</keyword>
<dbReference type="KEGG" id="aey:CDG81_13720"/>
<dbReference type="Proteomes" id="UP000029737">
    <property type="component" value="Unassembled WGS sequence"/>
</dbReference>
<dbReference type="eggNOG" id="COG2141">
    <property type="taxonomic scope" value="Bacteria"/>
</dbReference>
<reference evidence="6 9" key="2">
    <citation type="submission" date="2017-08" db="EMBL/GenBank/DDBJ databases">
        <title>The complete genome sequence of moderately halophilic actinomycete Actinopolyspora erythraea YIM 90600, the producer of novel erythromycin, novel actinopolysporins A-C and tubercidin.</title>
        <authorList>
            <person name="Yin M."/>
            <person name="Tang S."/>
        </authorList>
    </citation>
    <scope>NUCLEOTIDE SEQUENCE [LARGE SCALE GENOMIC DNA]</scope>
    <source>
        <strain evidence="6 9">YIM 90600</strain>
    </source>
</reference>
<name>A0A099D3M8_9ACTN</name>
<dbReference type="PANTHER" id="PTHR42847">
    <property type="entry name" value="ALKANESULFONATE MONOOXYGENASE"/>
    <property type="match status" value="1"/>
</dbReference>
<dbReference type="GO" id="GO:0008726">
    <property type="term" value="F:alkanesulfonate monooxygenase activity"/>
    <property type="evidence" value="ECO:0007669"/>
    <property type="project" value="TreeGrafter"/>
</dbReference>
<evidence type="ECO:0000256" key="1">
    <source>
        <dbReference type="ARBA" id="ARBA00022630"/>
    </source>
</evidence>
<evidence type="ECO:0000259" key="5">
    <source>
        <dbReference type="Pfam" id="PF00296"/>
    </source>
</evidence>
<keyword evidence="3" id="KW-0560">Oxidoreductase</keyword>
<evidence type="ECO:0000313" key="6">
    <source>
        <dbReference type="EMBL" id="ASU81103.1"/>
    </source>
</evidence>
<sequence length="322" mass="34036">MPQFSVVVAGREDDRPPTEALAVARLADQLGYRHLWVGESGPTWDGFALATAIGQVTSQIAMTIGPLPVSLRDPATITRAAASVATLSARPIGIAVGTSSTRIVEGIHHRPRARPATVLAETSQVLARSLHDSDDQELRAHGFRRRLSPPDGGLTVAAFGERAIAVAARYADWMLLDLVSPEQVAGLRCKLDAAARAAGTRPPRLAAWLPVAVDPDEGAYTQILGSIAGYLTVRGYADMFTQAGYGHAVHLAHTGADRDQLIQALPQEAAHDVGLVGNMTTVRARGQAYHQAGLDEIAILPATRSDHHGQRTLGALASPHAP</sequence>
<feature type="domain" description="Luciferase-like" evidence="5">
    <location>
        <begin position="15"/>
        <end position="295"/>
    </location>
</feature>
<dbReference type="HOGENOM" id="CLU_825901_0_0_11"/>
<evidence type="ECO:0000313" key="7">
    <source>
        <dbReference type="EMBL" id="KGI80649.1"/>
    </source>
</evidence>
<dbReference type="AlphaFoldDB" id="A0A099D3M8"/>
<dbReference type="NCBIfam" id="TIGR03841">
    <property type="entry name" value="F420_Rv3093c"/>
    <property type="match status" value="1"/>
</dbReference>
<proteinExistence type="predicted"/>
<protein>
    <submittedName>
        <fullName evidence="6 7">Oxidoreductase</fullName>
    </submittedName>
</protein>